<keyword evidence="2" id="KW-0804">Transcription</keyword>
<evidence type="ECO:0000259" key="3">
    <source>
        <dbReference type="PROSITE" id="PS51000"/>
    </source>
</evidence>
<gene>
    <name evidence="4" type="ORF">BXY41_11457</name>
</gene>
<dbReference type="Proteomes" id="UP000237749">
    <property type="component" value="Unassembled WGS sequence"/>
</dbReference>
<dbReference type="EMBL" id="PTJA01000014">
    <property type="protein sequence ID" value="PPK78554.1"/>
    <property type="molecule type" value="Genomic_DNA"/>
</dbReference>
<dbReference type="InterPro" id="IPR036390">
    <property type="entry name" value="WH_DNA-bd_sf"/>
</dbReference>
<dbReference type="SUPFAM" id="SSF46785">
    <property type="entry name" value="Winged helix' DNA-binding domain"/>
    <property type="match status" value="1"/>
</dbReference>
<dbReference type="RefSeq" id="WP_104438963.1">
    <property type="nucleotide sequence ID" value="NZ_PTJA01000014.1"/>
</dbReference>
<dbReference type="InterPro" id="IPR028349">
    <property type="entry name" value="PafC-like"/>
</dbReference>
<dbReference type="Pfam" id="PF13280">
    <property type="entry name" value="WYL"/>
    <property type="match status" value="1"/>
</dbReference>
<comment type="caution">
    <text evidence="4">The sequence shown here is derived from an EMBL/GenBank/DDBJ whole genome shotgun (WGS) entry which is preliminary data.</text>
</comment>
<keyword evidence="5" id="KW-1185">Reference proteome</keyword>
<dbReference type="InterPro" id="IPR026881">
    <property type="entry name" value="WYL_dom"/>
</dbReference>
<evidence type="ECO:0000256" key="2">
    <source>
        <dbReference type="ARBA" id="ARBA00023163"/>
    </source>
</evidence>
<dbReference type="PROSITE" id="PS52050">
    <property type="entry name" value="WYL"/>
    <property type="match status" value="1"/>
</dbReference>
<accession>A0A2S6HM34</accession>
<dbReference type="Pfam" id="PF08279">
    <property type="entry name" value="HTH_11"/>
    <property type="match status" value="1"/>
</dbReference>
<proteinExistence type="predicted"/>
<dbReference type="GO" id="GO:0003677">
    <property type="term" value="F:DNA binding"/>
    <property type="evidence" value="ECO:0007669"/>
    <property type="project" value="UniProtKB-KW"/>
</dbReference>
<dbReference type="OrthoDB" id="9815009at2"/>
<evidence type="ECO:0000256" key="1">
    <source>
        <dbReference type="ARBA" id="ARBA00023015"/>
    </source>
</evidence>
<reference evidence="4 5" key="1">
    <citation type="submission" date="2018-02" db="EMBL/GenBank/DDBJ databases">
        <title>Genomic Encyclopedia of Archaeal and Bacterial Type Strains, Phase II (KMG-II): from individual species to whole genera.</title>
        <authorList>
            <person name="Goeker M."/>
        </authorList>
    </citation>
    <scope>NUCLEOTIDE SEQUENCE [LARGE SCALE GENOMIC DNA]</scope>
    <source>
        <strain evidence="4 5">DSM 3808</strain>
    </source>
</reference>
<evidence type="ECO:0000313" key="4">
    <source>
        <dbReference type="EMBL" id="PPK78554.1"/>
    </source>
</evidence>
<dbReference type="Gene3D" id="1.10.10.10">
    <property type="entry name" value="Winged helix-like DNA-binding domain superfamily/Winged helix DNA-binding domain"/>
    <property type="match status" value="1"/>
</dbReference>
<dbReference type="InterPro" id="IPR057727">
    <property type="entry name" value="WCX_dom"/>
</dbReference>
<protein>
    <submittedName>
        <fullName evidence="4">Putative DNA-binding transcriptional regulator YafY</fullName>
    </submittedName>
</protein>
<organism evidence="4 5">
    <name type="scientific">Lacrimispora xylanisolvens</name>
    <dbReference type="NCBI Taxonomy" id="384636"/>
    <lineage>
        <taxon>Bacteria</taxon>
        <taxon>Bacillati</taxon>
        <taxon>Bacillota</taxon>
        <taxon>Clostridia</taxon>
        <taxon>Lachnospirales</taxon>
        <taxon>Lachnospiraceae</taxon>
        <taxon>Lacrimispora</taxon>
    </lineage>
</organism>
<dbReference type="InterPro" id="IPR013196">
    <property type="entry name" value="HTH_11"/>
</dbReference>
<dbReference type="InterPro" id="IPR001034">
    <property type="entry name" value="DeoR_HTH"/>
</dbReference>
<sequence>MKIDRLIAIIMILLEREKVTAKSLSEMFEVSMRTIYRDLEVINQAGIPIFATSGPGGGVEIMKEFKVEKRIFSANDITALLMGLSSIKNNLPGEQTMAALAKVKGMIPKEHHKEWEYRANQMKIDALPWFNAGNLFHTVELIQDALDQQRLLTFQYRDIRDKKSSREVEPYRLLWKGEAWYLQGYCLSRRDFRTFKLLRMSDLLISDQRFEIRDFPIERLDEIQTRENSLTRVKLRIQEGVRDLVITRFGEDCLTPDGPDHYIAELFMPVDDLACGYLLGMGTRCVCLEPEEMREKMRQLSSEICGFYQSS</sequence>
<dbReference type="PANTHER" id="PTHR34580:SF1">
    <property type="entry name" value="PROTEIN PAFC"/>
    <property type="match status" value="1"/>
</dbReference>
<dbReference type="Pfam" id="PF25583">
    <property type="entry name" value="WCX"/>
    <property type="match status" value="1"/>
</dbReference>
<dbReference type="InterPro" id="IPR036388">
    <property type="entry name" value="WH-like_DNA-bd_sf"/>
</dbReference>
<dbReference type="PROSITE" id="PS51000">
    <property type="entry name" value="HTH_DEOR_2"/>
    <property type="match status" value="1"/>
</dbReference>
<dbReference type="PIRSF" id="PIRSF016838">
    <property type="entry name" value="PafC"/>
    <property type="match status" value="1"/>
</dbReference>
<feature type="domain" description="HTH deoR-type" evidence="3">
    <location>
        <begin position="2"/>
        <end position="57"/>
    </location>
</feature>
<name>A0A2S6HM34_9FIRM</name>
<dbReference type="InterPro" id="IPR051534">
    <property type="entry name" value="CBASS_pafABC_assoc_protein"/>
</dbReference>
<keyword evidence="1" id="KW-0805">Transcription regulation</keyword>
<keyword evidence="4" id="KW-0238">DNA-binding</keyword>
<dbReference type="PANTHER" id="PTHR34580">
    <property type="match status" value="1"/>
</dbReference>
<dbReference type="GO" id="GO:0003700">
    <property type="term" value="F:DNA-binding transcription factor activity"/>
    <property type="evidence" value="ECO:0007669"/>
    <property type="project" value="InterPro"/>
</dbReference>
<evidence type="ECO:0000313" key="5">
    <source>
        <dbReference type="Proteomes" id="UP000237749"/>
    </source>
</evidence>
<dbReference type="AlphaFoldDB" id="A0A2S6HM34"/>